<dbReference type="InterPro" id="IPR011990">
    <property type="entry name" value="TPR-like_helical_dom_sf"/>
</dbReference>
<dbReference type="Gene3D" id="1.25.40.10">
    <property type="entry name" value="Tetratricopeptide repeat domain"/>
    <property type="match status" value="1"/>
</dbReference>
<dbReference type="EMBL" id="BRXZ01004267">
    <property type="protein sequence ID" value="GMH46294.1"/>
    <property type="molecule type" value="Genomic_DNA"/>
</dbReference>
<reference evidence="1" key="1">
    <citation type="submission" date="2022-07" db="EMBL/GenBank/DDBJ databases">
        <title>Genome analysis of Parmales, a sister group of diatoms, reveals the evolutionary specialization of diatoms from phago-mixotrophs to photoautotrophs.</title>
        <authorList>
            <person name="Ban H."/>
            <person name="Sato S."/>
            <person name="Yoshikawa S."/>
            <person name="Kazumasa Y."/>
            <person name="Nakamura Y."/>
            <person name="Ichinomiya M."/>
            <person name="Saitoh K."/>
            <person name="Sato N."/>
            <person name="Blanc-Mathieu R."/>
            <person name="Endo H."/>
            <person name="Kuwata A."/>
            <person name="Ogata H."/>
        </authorList>
    </citation>
    <scope>NUCLEOTIDE SEQUENCE</scope>
</reference>
<name>A0A9W7DK06_9STRA</name>
<gene>
    <name evidence="1" type="ORF">TrRE_jg754</name>
</gene>
<dbReference type="PANTHER" id="PTHR44917:SF1">
    <property type="entry name" value="PROTEIN HIGH CHLOROPHYLL FLUORESCENT 107"/>
    <property type="match status" value="1"/>
</dbReference>
<protein>
    <submittedName>
        <fullName evidence="1">Uncharacterized protein</fullName>
    </submittedName>
</protein>
<dbReference type="InterPro" id="IPR044624">
    <property type="entry name" value="Mbb1-like"/>
</dbReference>
<sequence length="205" mass="23009">VFDKGLRVCTKDRQSLYHGHAKLLMEVGENERAKETLLKGIEERREERAKEVVEGRRGGQKEAFLRHTLGMLYLKEGSVVKAKKVFEEGMGEGVEGKSSSRLELGAALCAVRLGDEELARVYFDKSITSDPLHAHAWQAWSIMEIKADNLTVAKTLVECGLSNRPDHGALWQVYASLENKQGNTLQAKGLLFRGIEMCRDHVPLY</sequence>
<comment type="caution">
    <text evidence="1">The sequence shown here is derived from an EMBL/GenBank/DDBJ whole genome shotgun (WGS) entry which is preliminary data.</text>
</comment>
<feature type="non-terminal residue" evidence="1">
    <location>
        <position position="1"/>
    </location>
</feature>
<accession>A0A9W7DK06</accession>
<proteinExistence type="predicted"/>
<feature type="non-terminal residue" evidence="1">
    <location>
        <position position="205"/>
    </location>
</feature>
<dbReference type="PANTHER" id="PTHR44917">
    <property type="entry name" value="PROTEIN HIGH CHLOROPHYLL FLUORESCENT 107"/>
    <property type="match status" value="1"/>
</dbReference>
<dbReference type="OrthoDB" id="541719at2759"/>
<keyword evidence="2" id="KW-1185">Reference proteome</keyword>
<evidence type="ECO:0000313" key="2">
    <source>
        <dbReference type="Proteomes" id="UP001165082"/>
    </source>
</evidence>
<organism evidence="1 2">
    <name type="scientific">Triparma retinervis</name>
    <dbReference type="NCBI Taxonomy" id="2557542"/>
    <lineage>
        <taxon>Eukaryota</taxon>
        <taxon>Sar</taxon>
        <taxon>Stramenopiles</taxon>
        <taxon>Ochrophyta</taxon>
        <taxon>Bolidophyceae</taxon>
        <taxon>Parmales</taxon>
        <taxon>Triparmaceae</taxon>
        <taxon>Triparma</taxon>
    </lineage>
</organism>
<dbReference type="AlphaFoldDB" id="A0A9W7DK06"/>
<dbReference type="GO" id="GO:0006397">
    <property type="term" value="P:mRNA processing"/>
    <property type="evidence" value="ECO:0007669"/>
    <property type="project" value="InterPro"/>
</dbReference>
<evidence type="ECO:0000313" key="1">
    <source>
        <dbReference type="EMBL" id="GMH46294.1"/>
    </source>
</evidence>
<dbReference type="GO" id="GO:0003729">
    <property type="term" value="F:mRNA binding"/>
    <property type="evidence" value="ECO:0007669"/>
    <property type="project" value="InterPro"/>
</dbReference>
<dbReference type="Proteomes" id="UP001165082">
    <property type="component" value="Unassembled WGS sequence"/>
</dbReference>
<dbReference type="SUPFAM" id="SSF48452">
    <property type="entry name" value="TPR-like"/>
    <property type="match status" value="1"/>
</dbReference>